<dbReference type="Proteomes" id="UP001519295">
    <property type="component" value="Unassembled WGS sequence"/>
</dbReference>
<dbReference type="SUPFAM" id="SSF82861">
    <property type="entry name" value="Mechanosensitive channel protein MscS (YggB), transmembrane region"/>
    <property type="match status" value="1"/>
</dbReference>
<keyword evidence="3" id="KW-1003">Cell membrane</keyword>
<feature type="transmembrane region" description="Helical" evidence="7">
    <location>
        <begin position="37"/>
        <end position="59"/>
    </location>
</feature>
<dbReference type="EMBL" id="JAGINU010000001">
    <property type="protein sequence ID" value="MBP2364967.1"/>
    <property type="molecule type" value="Genomic_DNA"/>
</dbReference>
<name>A0ABS4VM19_9PSEU</name>
<evidence type="ECO:0000256" key="5">
    <source>
        <dbReference type="ARBA" id="ARBA00022989"/>
    </source>
</evidence>
<protein>
    <submittedName>
        <fullName evidence="11">Small conductance mechanosensitive channel</fullName>
    </submittedName>
</protein>
<dbReference type="RefSeq" id="WP_210024949.1">
    <property type="nucleotide sequence ID" value="NZ_JAGINU010000001.1"/>
</dbReference>
<evidence type="ECO:0000256" key="2">
    <source>
        <dbReference type="ARBA" id="ARBA00008017"/>
    </source>
</evidence>
<dbReference type="InterPro" id="IPR010920">
    <property type="entry name" value="LSM_dom_sf"/>
</dbReference>
<sequence length="333" mass="35109">MPLPISPSEADAVAVSPGTALQQAGPLVSWFTENSSAFISGLINILLILVLVLVLRAVVGRLITHGVKRMVASHQRISQAKARARANSIVVQKSESSGDAQARQEQRAMTIGSVLRSIASAIIFGVGFIMMLGEVGINLGPILASAGVVGLAVAFGAQNLVQDFMSGIFMMIEDQYGVGDVIDVGDAVGTVEDVTLRVTKIRDLDGGLWHVRNGNIMRVCNMNQDWANAVVEIPLDYSVDVSHAETVIRASISEFAEKSEHKAKILEKPDLSGVVGIGNGSVTVRIIVKTKPGEQWSLGRALRGHLKGSFDAAGIAVAYPLLPVNGSGAVKQG</sequence>
<evidence type="ECO:0000256" key="6">
    <source>
        <dbReference type="ARBA" id="ARBA00023136"/>
    </source>
</evidence>
<accession>A0ABS4VM19</accession>
<evidence type="ECO:0000313" key="11">
    <source>
        <dbReference type="EMBL" id="MBP2364967.1"/>
    </source>
</evidence>
<keyword evidence="12" id="KW-1185">Reference proteome</keyword>
<dbReference type="InterPro" id="IPR011014">
    <property type="entry name" value="MscS_channel_TM-2"/>
</dbReference>
<feature type="transmembrane region" description="Helical" evidence="7">
    <location>
        <begin position="139"/>
        <end position="161"/>
    </location>
</feature>
<feature type="domain" description="Mechanosensitive ion channel transmembrane helices 2/3" evidence="10">
    <location>
        <begin position="118"/>
        <end position="158"/>
    </location>
</feature>
<proteinExistence type="inferred from homology"/>
<keyword evidence="6 7" id="KW-0472">Membrane</keyword>
<evidence type="ECO:0000259" key="9">
    <source>
        <dbReference type="Pfam" id="PF21082"/>
    </source>
</evidence>
<feature type="domain" description="Mechanosensitive ion channel MscS C-terminal" evidence="9">
    <location>
        <begin position="230"/>
        <end position="316"/>
    </location>
</feature>
<dbReference type="SUPFAM" id="SSF82689">
    <property type="entry name" value="Mechanosensitive channel protein MscS (YggB), C-terminal domain"/>
    <property type="match status" value="1"/>
</dbReference>
<evidence type="ECO:0000256" key="1">
    <source>
        <dbReference type="ARBA" id="ARBA00004651"/>
    </source>
</evidence>
<dbReference type="InterPro" id="IPR045276">
    <property type="entry name" value="YbiO_bact"/>
</dbReference>
<dbReference type="InterPro" id="IPR023408">
    <property type="entry name" value="MscS_beta-dom_sf"/>
</dbReference>
<comment type="subcellular location">
    <subcellularLocation>
        <location evidence="1">Cell membrane</location>
        <topology evidence="1">Multi-pass membrane protein</topology>
    </subcellularLocation>
</comment>
<dbReference type="InterPro" id="IPR049142">
    <property type="entry name" value="MS_channel_1st"/>
</dbReference>
<reference evidence="11 12" key="1">
    <citation type="submission" date="2021-03" db="EMBL/GenBank/DDBJ databases">
        <title>Sequencing the genomes of 1000 actinobacteria strains.</title>
        <authorList>
            <person name="Klenk H.-P."/>
        </authorList>
    </citation>
    <scope>NUCLEOTIDE SEQUENCE [LARGE SCALE GENOMIC DNA]</scope>
    <source>
        <strain evidence="11 12">DSM 45256</strain>
    </source>
</reference>
<dbReference type="Pfam" id="PF21082">
    <property type="entry name" value="MS_channel_3rd"/>
    <property type="match status" value="1"/>
</dbReference>
<gene>
    <name evidence="11" type="ORF">JOF36_000663</name>
</gene>
<evidence type="ECO:0000256" key="3">
    <source>
        <dbReference type="ARBA" id="ARBA00022475"/>
    </source>
</evidence>
<dbReference type="PANTHER" id="PTHR30460">
    <property type="entry name" value="MODERATE CONDUCTANCE MECHANOSENSITIVE CHANNEL YBIO"/>
    <property type="match status" value="1"/>
</dbReference>
<evidence type="ECO:0000313" key="12">
    <source>
        <dbReference type="Proteomes" id="UP001519295"/>
    </source>
</evidence>
<dbReference type="InterPro" id="IPR011066">
    <property type="entry name" value="MscS_channel_C_sf"/>
</dbReference>
<evidence type="ECO:0000259" key="8">
    <source>
        <dbReference type="Pfam" id="PF00924"/>
    </source>
</evidence>
<evidence type="ECO:0000256" key="7">
    <source>
        <dbReference type="SAM" id="Phobius"/>
    </source>
</evidence>
<keyword evidence="5 7" id="KW-1133">Transmembrane helix</keyword>
<comment type="similarity">
    <text evidence="2">Belongs to the MscS (TC 1.A.23) family.</text>
</comment>
<feature type="transmembrane region" description="Helical" evidence="7">
    <location>
        <begin position="113"/>
        <end position="133"/>
    </location>
</feature>
<keyword evidence="4 7" id="KW-0812">Transmembrane</keyword>
<dbReference type="Gene3D" id="3.30.70.100">
    <property type="match status" value="1"/>
</dbReference>
<dbReference type="Pfam" id="PF00924">
    <property type="entry name" value="MS_channel_2nd"/>
    <property type="match status" value="1"/>
</dbReference>
<dbReference type="Gene3D" id="1.10.287.1260">
    <property type="match status" value="1"/>
</dbReference>
<dbReference type="PANTHER" id="PTHR30460:SF0">
    <property type="entry name" value="MODERATE CONDUCTANCE MECHANOSENSITIVE CHANNEL YBIO"/>
    <property type="match status" value="1"/>
</dbReference>
<evidence type="ECO:0000259" key="10">
    <source>
        <dbReference type="Pfam" id="PF21088"/>
    </source>
</evidence>
<dbReference type="Gene3D" id="2.30.30.60">
    <property type="match status" value="1"/>
</dbReference>
<feature type="domain" description="Mechanosensitive ion channel MscS" evidence="8">
    <location>
        <begin position="159"/>
        <end position="223"/>
    </location>
</feature>
<evidence type="ECO:0000256" key="4">
    <source>
        <dbReference type="ARBA" id="ARBA00022692"/>
    </source>
</evidence>
<dbReference type="SUPFAM" id="SSF50182">
    <property type="entry name" value="Sm-like ribonucleoproteins"/>
    <property type="match status" value="1"/>
</dbReference>
<dbReference type="InterPro" id="IPR006685">
    <property type="entry name" value="MscS_channel_2nd"/>
</dbReference>
<dbReference type="InterPro" id="IPR049278">
    <property type="entry name" value="MS_channel_C"/>
</dbReference>
<dbReference type="Pfam" id="PF21088">
    <property type="entry name" value="MS_channel_1st"/>
    <property type="match status" value="1"/>
</dbReference>
<organism evidence="11 12">
    <name type="scientific">Pseudonocardia parietis</name>
    <dbReference type="NCBI Taxonomy" id="570936"/>
    <lineage>
        <taxon>Bacteria</taxon>
        <taxon>Bacillati</taxon>
        <taxon>Actinomycetota</taxon>
        <taxon>Actinomycetes</taxon>
        <taxon>Pseudonocardiales</taxon>
        <taxon>Pseudonocardiaceae</taxon>
        <taxon>Pseudonocardia</taxon>
    </lineage>
</organism>
<comment type="caution">
    <text evidence="11">The sequence shown here is derived from an EMBL/GenBank/DDBJ whole genome shotgun (WGS) entry which is preliminary data.</text>
</comment>